<reference evidence="2" key="1">
    <citation type="submission" date="2017-05" db="EMBL/GenBank/DDBJ databases">
        <title>Physiological properties and genetic analysis related to exopolysaccharide production of fresh-water unicellular cyanobacterium Aphanothece sacrum, Suizenji Nori, that has been cultured as a food source in Japan.</title>
        <authorList>
            <person name="Kanesaki Y."/>
            <person name="Yoshikawa S."/>
            <person name="Ohki K."/>
        </authorList>
    </citation>
    <scope>NUCLEOTIDE SEQUENCE [LARGE SCALE GENOMIC DNA]</scope>
    <source>
        <strain evidence="2">FPU1</strain>
    </source>
</reference>
<evidence type="ECO:0000313" key="1">
    <source>
        <dbReference type="EMBL" id="GBF82232.1"/>
    </source>
</evidence>
<accession>A0A401ILV2</accession>
<protein>
    <submittedName>
        <fullName evidence="1">Uncharacterized protein</fullName>
    </submittedName>
</protein>
<keyword evidence="2" id="KW-1185">Reference proteome</keyword>
<dbReference type="Proteomes" id="UP000287247">
    <property type="component" value="Unassembled WGS sequence"/>
</dbReference>
<proteinExistence type="predicted"/>
<gene>
    <name evidence="1" type="ORF">AsFPU1_3660</name>
</gene>
<evidence type="ECO:0000313" key="2">
    <source>
        <dbReference type="Proteomes" id="UP000287247"/>
    </source>
</evidence>
<dbReference type="EMBL" id="BDQK01000016">
    <property type="protein sequence ID" value="GBF82232.1"/>
    <property type="molecule type" value="Genomic_DNA"/>
</dbReference>
<sequence length="73" mass="8547">MANHYFQFNTTSIILITQRRNCSLRMDVLTMEKPTELQQQQSKRISEITARGRQRYLEAGGDPKQRNFTTGIK</sequence>
<dbReference type="AlphaFoldDB" id="A0A401ILV2"/>
<organism evidence="1 2">
    <name type="scientific">Aphanothece sacrum FPU1</name>
    <dbReference type="NCBI Taxonomy" id="1920663"/>
    <lineage>
        <taxon>Bacteria</taxon>
        <taxon>Bacillati</taxon>
        <taxon>Cyanobacteriota</taxon>
        <taxon>Cyanophyceae</taxon>
        <taxon>Oscillatoriophycideae</taxon>
        <taxon>Chroococcales</taxon>
        <taxon>Aphanothecaceae</taxon>
        <taxon>Aphanothece</taxon>
    </lineage>
</organism>
<name>A0A401ILV2_APHSA</name>
<comment type="caution">
    <text evidence="1">The sequence shown here is derived from an EMBL/GenBank/DDBJ whole genome shotgun (WGS) entry which is preliminary data.</text>
</comment>